<dbReference type="InterPro" id="IPR037249">
    <property type="entry name" value="TAFH/NHR1_dom_sf"/>
</dbReference>
<dbReference type="PANTHER" id="PTHR15138:SF14">
    <property type="entry name" value="TRANSCRIPTION INITIATION FACTOR TFIID SUBUNIT 4"/>
    <property type="match status" value="1"/>
</dbReference>
<dbReference type="InterPro" id="IPR045144">
    <property type="entry name" value="TAF4"/>
</dbReference>
<sequence length="449" mass="49261">MSNETAKTKCKNFLSFLLELSAKQNQTVARNVKNLIQGLIDGKVNEENFSDRLQKEVNSQPQPCLVGFLKVGTPKKSCHNTMVEKEHSLATNELKIEGIKPPPLSTFVPPAPITPLVPAPQTPPTPTERKPSKGSSSKSKANSASNSLSASGANSASSGPGASPSSKSSIPSTSKSSKEKEKKDKTFSSSGYSADDDINDVAAMGGVNLAEESQKILGSTEFVGTQIRSCRDETFIHASPIISKFKTIAAKYGLDEAPSQDLTALLSHAVEERLKTLIEKLSVIAEHRMDVIKLDDRYEVTQDIKGQLRFLEELDKLERKRHDEQEREMLIRAAKSRSKSEDPEQAKLKAKAKEMQRVQLEEMRQRDANLTALQAIGPRKKPKLDMGGSHGSAVPSPLGASGASGSLGRPQMALRPRLKRVNLRDLLFLLEHDKETMRSPFLYRNLLLK</sequence>
<dbReference type="Pfam" id="PF05236">
    <property type="entry name" value="TAF4"/>
    <property type="match status" value="1"/>
</dbReference>
<dbReference type="OMA" id="QMRNANA"/>
<dbReference type="SMART" id="SM00549">
    <property type="entry name" value="TAFH"/>
    <property type="match status" value="1"/>
</dbReference>
<dbReference type="GO" id="GO:0003677">
    <property type="term" value="F:DNA binding"/>
    <property type="evidence" value="ECO:0007669"/>
    <property type="project" value="TreeGrafter"/>
</dbReference>
<feature type="compositionally biased region" description="Low complexity" evidence="6">
    <location>
        <begin position="133"/>
        <end position="175"/>
    </location>
</feature>
<dbReference type="InterPro" id="IPR003894">
    <property type="entry name" value="TAFH_NHR1"/>
</dbReference>
<evidence type="ECO:0000256" key="5">
    <source>
        <dbReference type="ARBA" id="ARBA00023242"/>
    </source>
</evidence>
<evidence type="ECO:0000259" key="7">
    <source>
        <dbReference type="PROSITE" id="PS51119"/>
    </source>
</evidence>
<dbReference type="EMBL" id="LJIJ01000657">
    <property type="protein sequence ID" value="ODM95531.1"/>
    <property type="molecule type" value="Genomic_DNA"/>
</dbReference>
<dbReference type="Proteomes" id="UP000094527">
    <property type="component" value="Unassembled WGS sequence"/>
</dbReference>
<reference evidence="8 9" key="1">
    <citation type="journal article" date="2016" name="Genome Biol. Evol.">
        <title>Gene Family Evolution Reflects Adaptation to Soil Environmental Stressors in the Genome of the Collembolan Orchesella cincta.</title>
        <authorList>
            <person name="Faddeeva-Vakhrusheva A."/>
            <person name="Derks M.F."/>
            <person name="Anvar S.Y."/>
            <person name="Agamennone V."/>
            <person name="Suring W."/>
            <person name="Smit S."/>
            <person name="van Straalen N.M."/>
            <person name="Roelofs D."/>
        </authorList>
    </citation>
    <scope>NUCLEOTIDE SEQUENCE [LARGE SCALE GENOMIC DNA]</scope>
    <source>
        <tissue evidence="8">Mixed pool</tissue>
    </source>
</reference>
<gene>
    <name evidence="8" type="ORF">Ocin01_11141</name>
</gene>
<feature type="region of interest" description="Disordered" evidence="6">
    <location>
        <begin position="101"/>
        <end position="195"/>
    </location>
</feature>
<dbReference type="Gene3D" id="1.10.20.10">
    <property type="entry name" value="Histone, subunit A"/>
    <property type="match status" value="1"/>
</dbReference>
<evidence type="ECO:0000313" key="9">
    <source>
        <dbReference type="Proteomes" id="UP000094527"/>
    </source>
</evidence>
<evidence type="ECO:0000256" key="1">
    <source>
        <dbReference type="ARBA" id="ARBA00004123"/>
    </source>
</evidence>
<dbReference type="Pfam" id="PF07531">
    <property type="entry name" value="TAFH"/>
    <property type="match status" value="1"/>
</dbReference>
<comment type="subcellular location">
    <subcellularLocation>
        <location evidence="1">Nucleus</location>
    </subcellularLocation>
</comment>
<feature type="compositionally biased region" description="Low complexity" evidence="6">
    <location>
        <begin position="391"/>
        <end position="408"/>
    </location>
</feature>
<keyword evidence="4" id="KW-0804">Transcription</keyword>
<evidence type="ECO:0000313" key="8">
    <source>
        <dbReference type="EMBL" id="ODM95531.1"/>
    </source>
</evidence>
<keyword evidence="8" id="KW-0648">Protein biosynthesis</keyword>
<dbReference type="GO" id="GO:0046982">
    <property type="term" value="F:protein heterodimerization activity"/>
    <property type="evidence" value="ECO:0007669"/>
    <property type="project" value="InterPro"/>
</dbReference>
<dbReference type="AlphaFoldDB" id="A0A1D2MRL2"/>
<dbReference type="PANTHER" id="PTHR15138">
    <property type="entry name" value="TRANSCRIPTION INITIATION FACTOR TFIID SUBUNIT 4"/>
    <property type="match status" value="1"/>
</dbReference>
<feature type="domain" description="TAFH" evidence="7">
    <location>
        <begin position="3"/>
        <end position="99"/>
    </location>
</feature>
<dbReference type="OrthoDB" id="21060at2759"/>
<dbReference type="GO" id="GO:0006367">
    <property type="term" value="P:transcription initiation at RNA polymerase II promoter"/>
    <property type="evidence" value="ECO:0007669"/>
    <property type="project" value="TreeGrafter"/>
</dbReference>
<evidence type="ECO:0000256" key="2">
    <source>
        <dbReference type="ARBA" id="ARBA00006178"/>
    </source>
</evidence>
<keyword evidence="3" id="KW-0805">Transcription regulation</keyword>
<dbReference type="STRING" id="48709.A0A1D2MRL2"/>
<comment type="similarity">
    <text evidence="2">Belongs to the TAF4 family.</text>
</comment>
<evidence type="ECO:0000256" key="4">
    <source>
        <dbReference type="ARBA" id="ARBA00023163"/>
    </source>
</evidence>
<dbReference type="Gene3D" id="1.20.120.1110">
    <property type="entry name" value="TAFH/NHR1 domain"/>
    <property type="match status" value="1"/>
</dbReference>
<feature type="region of interest" description="Disordered" evidence="6">
    <location>
        <begin position="374"/>
        <end position="410"/>
    </location>
</feature>
<dbReference type="SUPFAM" id="SSF47113">
    <property type="entry name" value="Histone-fold"/>
    <property type="match status" value="1"/>
</dbReference>
<evidence type="ECO:0000256" key="3">
    <source>
        <dbReference type="ARBA" id="ARBA00023015"/>
    </source>
</evidence>
<dbReference type="CDD" id="cd08045">
    <property type="entry name" value="HFD_TAF4"/>
    <property type="match status" value="1"/>
</dbReference>
<dbReference type="GO" id="GO:0016251">
    <property type="term" value="F:RNA polymerase II general transcription initiation factor activity"/>
    <property type="evidence" value="ECO:0007669"/>
    <property type="project" value="TreeGrafter"/>
</dbReference>
<dbReference type="PROSITE" id="PS51119">
    <property type="entry name" value="TAFH"/>
    <property type="match status" value="1"/>
</dbReference>
<dbReference type="GO" id="GO:0005669">
    <property type="term" value="C:transcription factor TFIID complex"/>
    <property type="evidence" value="ECO:0007669"/>
    <property type="project" value="InterPro"/>
</dbReference>
<dbReference type="InterPro" id="IPR009072">
    <property type="entry name" value="Histone-fold"/>
</dbReference>
<dbReference type="InterPro" id="IPR007900">
    <property type="entry name" value="TAF4_C"/>
</dbReference>
<comment type="caution">
    <text evidence="8">The sequence shown here is derived from an EMBL/GenBank/DDBJ whole genome shotgun (WGS) entry which is preliminary data.</text>
</comment>
<name>A0A1D2MRL2_ORCCI</name>
<feature type="compositionally biased region" description="Pro residues" evidence="6">
    <location>
        <begin position="101"/>
        <end position="126"/>
    </location>
</feature>
<protein>
    <submittedName>
        <fullName evidence="8">Transcription initiation factor TFIID subunit 4</fullName>
    </submittedName>
</protein>
<dbReference type="GO" id="GO:0003743">
    <property type="term" value="F:translation initiation factor activity"/>
    <property type="evidence" value="ECO:0007669"/>
    <property type="project" value="UniProtKB-KW"/>
</dbReference>
<keyword evidence="8" id="KW-0396">Initiation factor</keyword>
<feature type="compositionally biased region" description="Basic and acidic residues" evidence="6">
    <location>
        <begin position="176"/>
        <end position="186"/>
    </location>
</feature>
<keyword evidence="9" id="KW-1185">Reference proteome</keyword>
<dbReference type="SUPFAM" id="SSF158553">
    <property type="entry name" value="TAFH domain-like"/>
    <property type="match status" value="1"/>
</dbReference>
<proteinExistence type="inferred from homology"/>
<organism evidence="8 9">
    <name type="scientific">Orchesella cincta</name>
    <name type="common">Springtail</name>
    <name type="synonym">Podura cincta</name>
    <dbReference type="NCBI Taxonomy" id="48709"/>
    <lineage>
        <taxon>Eukaryota</taxon>
        <taxon>Metazoa</taxon>
        <taxon>Ecdysozoa</taxon>
        <taxon>Arthropoda</taxon>
        <taxon>Hexapoda</taxon>
        <taxon>Collembola</taxon>
        <taxon>Entomobryomorpha</taxon>
        <taxon>Entomobryoidea</taxon>
        <taxon>Orchesellidae</taxon>
        <taxon>Orchesellinae</taxon>
        <taxon>Orchesella</taxon>
    </lineage>
</organism>
<evidence type="ECO:0000256" key="6">
    <source>
        <dbReference type="SAM" id="MobiDB-lite"/>
    </source>
</evidence>
<keyword evidence="5" id="KW-0539">Nucleus</keyword>
<accession>A0A1D2MRL2</accession>